<sequence>MQGVQGASSFLNSDEGADTDGGHRQADKSLIAFAAAERAEDGLVSYMGSSPAGTAAAAAGAAAAGVSSPEAESAASGASGAAGATPTTTSAAAAAATDGMNWRQIRRGKRQKSLQRSLLFTPAAGGGGGAAAAAADIGGSPAASAAFPLGYHGLGGGWKRGVGVGGSSSNSNSREGAYGFIACGDQQQSAKTRRAAIARSLLLAFLSAFVVIWVAKQIHMFRFTSSNLTALQHDYKQLHEELQKLSHPSAAAGTTAAAAADGGDAQLLDEWSSAQRRIEGLKNLIAAAREGLAAAGAAARPGAADEGEDEEEGAQQLPPMTEEAAATEISKLEIELVQLKQQRTNLEAVVKLKARVKHEEATVATQTSNGISCPDACSNSSSSNSSSSSSSGESSSSITNSTSSSSSSGGSSGSGVDLLAVYLQLLLLGKVFDGLGRKEEAAKARELKERMKRNIQLLQETCAAASWSDASVLLLLERDKLYEETTAAKQQLEKALSTSPSKLNKVVSAASHSVSGSKRAMKKVGALLRWGLGRGASKGAAAAESEETAAAAAEAAAAIAATAAAREEKRQREREAEAKEIEALEAEIAAANSFLVLEQPRLVRLQQLGSEEYKQWLQTKQDNAEAEIENAAFALGRIESALQSPSDPPKQRRPHSKHQQQHQQQQQLLQQQQRHHAGVSLSLLSQLNKAEEAAEGVMSLLRKDGS</sequence>
<dbReference type="VEuPathDB" id="ToxoDB:EAH_00005980"/>
<name>U6GCD6_EIMAC</name>
<dbReference type="GeneID" id="25268668"/>
<feature type="compositionally biased region" description="Basic residues" evidence="2">
    <location>
        <begin position="651"/>
        <end position="660"/>
    </location>
</feature>
<feature type="region of interest" description="Disordered" evidence="2">
    <location>
        <begin position="297"/>
        <end position="323"/>
    </location>
</feature>
<protein>
    <submittedName>
        <fullName evidence="4">Uncharacterized protein</fullName>
    </submittedName>
</protein>
<feature type="region of interest" description="Disordered" evidence="2">
    <location>
        <begin position="642"/>
        <end position="682"/>
    </location>
</feature>
<accession>U6GCD6</accession>
<evidence type="ECO:0000313" key="5">
    <source>
        <dbReference type="Proteomes" id="UP000018050"/>
    </source>
</evidence>
<dbReference type="Proteomes" id="UP000018050">
    <property type="component" value="Unassembled WGS sequence"/>
</dbReference>
<feature type="transmembrane region" description="Helical" evidence="3">
    <location>
        <begin position="196"/>
        <end position="215"/>
    </location>
</feature>
<keyword evidence="3" id="KW-0472">Membrane</keyword>
<reference evidence="4" key="1">
    <citation type="submission" date="2013-10" db="EMBL/GenBank/DDBJ databases">
        <title>Genomic analysis of the causative agents of coccidiosis in chickens.</title>
        <authorList>
            <person name="Reid A.J."/>
            <person name="Blake D."/>
            <person name="Billington K."/>
            <person name="Browne H."/>
            <person name="Dunn M."/>
            <person name="Hung S."/>
            <person name="Kawahara F."/>
            <person name="Miranda-Saavedra D."/>
            <person name="Mourier T."/>
            <person name="Nagra H."/>
            <person name="Otto T.D."/>
            <person name="Rawlings N."/>
            <person name="Sanchez A."/>
            <person name="Sanders M."/>
            <person name="Subramaniam C."/>
            <person name="Tay Y."/>
            <person name="Dear P."/>
            <person name="Doerig C."/>
            <person name="Gruber A."/>
            <person name="Parkinson J."/>
            <person name="Shirley M."/>
            <person name="Wan K.L."/>
            <person name="Berriman M."/>
            <person name="Tomley F."/>
            <person name="Pain A."/>
        </authorList>
    </citation>
    <scope>NUCLEOTIDE SEQUENCE</scope>
    <source>
        <strain evidence="4">Houghton</strain>
    </source>
</reference>
<keyword evidence="5" id="KW-1185">Reference proteome</keyword>
<evidence type="ECO:0000256" key="3">
    <source>
        <dbReference type="SAM" id="Phobius"/>
    </source>
</evidence>
<feature type="region of interest" description="Disordered" evidence="2">
    <location>
        <begin position="73"/>
        <end position="114"/>
    </location>
</feature>
<gene>
    <name evidence="4" type="ORF">EAH_00005980</name>
</gene>
<proteinExistence type="predicted"/>
<dbReference type="PANTHER" id="PTHR31535">
    <property type="match status" value="1"/>
</dbReference>
<reference evidence="4" key="2">
    <citation type="submission" date="2013-10" db="EMBL/GenBank/DDBJ databases">
        <authorList>
            <person name="Aslett M."/>
        </authorList>
    </citation>
    <scope>NUCLEOTIDE SEQUENCE</scope>
    <source>
        <strain evidence="4">Houghton</strain>
    </source>
</reference>
<organism evidence="4 5">
    <name type="scientific">Eimeria acervulina</name>
    <name type="common">Coccidian parasite</name>
    <dbReference type="NCBI Taxonomy" id="5801"/>
    <lineage>
        <taxon>Eukaryota</taxon>
        <taxon>Sar</taxon>
        <taxon>Alveolata</taxon>
        <taxon>Apicomplexa</taxon>
        <taxon>Conoidasida</taxon>
        <taxon>Coccidia</taxon>
        <taxon>Eucoccidiorida</taxon>
        <taxon>Eimeriorina</taxon>
        <taxon>Eimeriidae</taxon>
        <taxon>Eimeria</taxon>
    </lineage>
</organism>
<keyword evidence="1" id="KW-0175">Coiled coil</keyword>
<feature type="compositionally biased region" description="Low complexity" evidence="2">
    <location>
        <begin position="73"/>
        <end position="97"/>
    </location>
</feature>
<dbReference type="EMBL" id="HG670774">
    <property type="protein sequence ID" value="CDI77931.1"/>
    <property type="molecule type" value="Genomic_DNA"/>
</dbReference>
<evidence type="ECO:0000256" key="1">
    <source>
        <dbReference type="SAM" id="Coils"/>
    </source>
</evidence>
<feature type="compositionally biased region" description="Basic residues" evidence="2">
    <location>
        <begin position="104"/>
        <end position="113"/>
    </location>
</feature>
<dbReference type="OMA" id="QAHIFRC"/>
<evidence type="ECO:0000313" key="4">
    <source>
        <dbReference type="EMBL" id="CDI77931.1"/>
    </source>
</evidence>
<evidence type="ECO:0000256" key="2">
    <source>
        <dbReference type="SAM" id="MobiDB-lite"/>
    </source>
</evidence>
<keyword evidence="3" id="KW-0812">Transmembrane</keyword>
<feature type="region of interest" description="Disordered" evidence="2">
    <location>
        <begin position="1"/>
        <end position="25"/>
    </location>
</feature>
<feature type="coiled-coil region" evidence="1">
    <location>
        <begin position="562"/>
        <end position="594"/>
    </location>
</feature>
<dbReference type="AlphaFoldDB" id="U6GCD6"/>
<feature type="compositionally biased region" description="Polar residues" evidence="2">
    <location>
        <begin position="1"/>
        <end position="12"/>
    </location>
</feature>
<dbReference type="OrthoDB" id="349337at2759"/>
<keyword evidence="3" id="KW-1133">Transmembrane helix</keyword>
<feature type="compositionally biased region" description="Low complexity" evidence="2">
    <location>
        <begin position="661"/>
        <end position="672"/>
    </location>
</feature>
<feature type="region of interest" description="Disordered" evidence="2">
    <location>
        <begin position="358"/>
        <end position="411"/>
    </location>
</feature>
<dbReference type="PANTHER" id="PTHR31535:SF3">
    <property type="entry name" value="REGULATORY PROTEIN ZESTE"/>
    <property type="match status" value="1"/>
</dbReference>
<feature type="compositionally biased region" description="Low complexity" evidence="2">
    <location>
        <begin position="378"/>
        <end position="411"/>
    </location>
</feature>
<dbReference type="RefSeq" id="XP_013251770.1">
    <property type="nucleotide sequence ID" value="XM_013396316.1"/>
</dbReference>